<gene>
    <name evidence="3" type="ORF">IHE44_0000925</name>
    <name evidence="2" type="ORF">IHE44_007047</name>
</gene>
<feature type="region of interest" description="Disordered" evidence="1">
    <location>
        <begin position="1"/>
        <end position="25"/>
    </location>
</feature>
<name>A0A835TXZ0_9PASS</name>
<comment type="caution">
    <text evidence="2">The sequence shown here is derived from an EMBL/GenBank/DDBJ whole genome shotgun (WGS) entry which is preliminary data.</text>
</comment>
<evidence type="ECO:0000313" key="3">
    <source>
        <dbReference type="EMBL" id="KAI1243330.1"/>
    </source>
</evidence>
<dbReference type="EMBL" id="JADDUC010000026">
    <property type="protein sequence ID" value="KAG0123896.1"/>
    <property type="molecule type" value="Genomic_DNA"/>
</dbReference>
<proteinExistence type="predicted"/>
<reference evidence="2" key="1">
    <citation type="submission" date="2020-10" db="EMBL/GenBank/DDBJ databases">
        <title>Feather gene expression reveals the developmental basis of iridescence in African starlings.</title>
        <authorList>
            <person name="Rubenstein D.R."/>
        </authorList>
    </citation>
    <scope>NUCLEOTIDE SEQUENCE</scope>
    <source>
        <strain evidence="2">SS15</strain>
        <tissue evidence="2">Liver</tissue>
    </source>
</reference>
<evidence type="ECO:0000313" key="4">
    <source>
        <dbReference type="Proteomes" id="UP000618051"/>
    </source>
</evidence>
<reference evidence="3" key="3">
    <citation type="submission" date="2022-01" db="EMBL/GenBank/DDBJ databases">
        <authorList>
            <person name="Rubenstein D.R."/>
        </authorList>
    </citation>
    <scope>NUCLEOTIDE SEQUENCE</scope>
    <source>
        <strain evidence="3">SS15</strain>
        <tissue evidence="3">Liver</tissue>
    </source>
</reference>
<sequence>MHSAGDGNSWRAGRQEEAPEEETCRSALVPGAGGVVCSEDGWKMLHLLAYLAEMTAQNSLLPSVVVCGLWEERLLREKKGADAIKQTGSGSRSDMLQTVLGLGSQQVDSDGCLGAEEARAFYSAVASPEPLKVSGILNTCLLRYWMQQAWKLYCRNEVAACHPNFHVSTDILSRETAGGNSLGGPLGYVESNLLHTERWKPQNYRNLQSQEEKLKPLLSFLPNGCYSAAEDTQSHTAPADILGHGCSLSTTAISQTADVNATSPLSPLHYPFF</sequence>
<reference evidence="3 4" key="2">
    <citation type="journal article" date="2021" name="J. Hered.">
        <title>Feather Gene Expression Elucidates the Developmental Basis of Plumage Iridescence in African Starlings.</title>
        <authorList>
            <person name="Rubenstein D.R."/>
            <person name="Corvelo A."/>
            <person name="MacManes M.D."/>
            <person name="Maia R."/>
            <person name="Narzisi G."/>
            <person name="Rousaki A."/>
            <person name="Vandenabeele P."/>
            <person name="Shawkey M.D."/>
            <person name="Solomon J."/>
        </authorList>
    </citation>
    <scope>NUCLEOTIDE SEQUENCE [LARGE SCALE GENOMIC DNA]</scope>
    <source>
        <strain evidence="3">SS15</strain>
    </source>
</reference>
<keyword evidence="4" id="KW-1185">Reference proteome</keyword>
<dbReference type="Proteomes" id="UP000618051">
    <property type="component" value="Unassembled WGS sequence"/>
</dbReference>
<dbReference type="AlphaFoldDB" id="A0A835TXZ0"/>
<evidence type="ECO:0000256" key="1">
    <source>
        <dbReference type="SAM" id="MobiDB-lite"/>
    </source>
</evidence>
<dbReference type="EMBL" id="JADDUC020000001">
    <property type="protein sequence ID" value="KAI1243330.1"/>
    <property type="molecule type" value="Genomic_DNA"/>
</dbReference>
<organism evidence="2">
    <name type="scientific">Lamprotornis superbus</name>
    <dbReference type="NCBI Taxonomy" id="245042"/>
    <lineage>
        <taxon>Eukaryota</taxon>
        <taxon>Metazoa</taxon>
        <taxon>Chordata</taxon>
        <taxon>Craniata</taxon>
        <taxon>Vertebrata</taxon>
        <taxon>Euteleostomi</taxon>
        <taxon>Archelosauria</taxon>
        <taxon>Archosauria</taxon>
        <taxon>Dinosauria</taxon>
        <taxon>Saurischia</taxon>
        <taxon>Theropoda</taxon>
        <taxon>Coelurosauria</taxon>
        <taxon>Aves</taxon>
        <taxon>Neognathae</taxon>
        <taxon>Neoaves</taxon>
        <taxon>Telluraves</taxon>
        <taxon>Australaves</taxon>
        <taxon>Passeriformes</taxon>
        <taxon>Sturnidae</taxon>
        <taxon>Lamprotornis</taxon>
    </lineage>
</organism>
<protein>
    <submittedName>
        <fullName evidence="2">Uncharacterized protein</fullName>
    </submittedName>
</protein>
<evidence type="ECO:0000313" key="2">
    <source>
        <dbReference type="EMBL" id="KAG0123896.1"/>
    </source>
</evidence>
<accession>A0A835TXZ0</accession>